<sequence>MSVHPGSSKMYNDLKKMYWWLTMKRDISEFVSRCLICQQVKAKHQVPSGLFQPMTIPEWKWERVTMDFVSGLHLSQRKKDAIWAIFYHLTKYAITFHFCILSSDRWSVKACDTDSRRYVSMLCFRIRMQMGEIFSVSRIHI</sequence>
<dbReference type="Gene3D" id="1.10.340.70">
    <property type="match status" value="1"/>
</dbReference>
<dbReference type="InterPro" id="IPR041588">
    <property type="entry name" value="Integrase_H2C2"/>
</dbReference>
<evidence type="ECO:0000313" key="2">
    <source>
        <dbReference type="EMBL" id="KAA3467292.1"/>
    </source>
</evidence>
<evidence type="ECO:0000259" key="1">
    <source>
        <dbReference type="Pfam" id="PF17921"/>
    </source>
</evidence>
<keyword evidence="3" id="KW-1185">Reference proteome</keyword>
<reference evidence="3" key="1">
    <citation type="journal article" date="2019" name="Plant Biotechnol. J.">
        <title>Genome sequencing of the Australian wild diploid species Gossypium australe highlights disease resistance and delayed gland morphogenesis.</title>
        <authorList>
            <person name="Cai Y."/>
            <person name="Cai X."/>
            <person name="Wang Q."/>
            <person name="Wang P."/>
            <person name="Zhang Y."/>
            <person name="Cai C."/>
            <person name="Xu Y."/>
            <person name="Wang K."/>
            <person name="Zhou Z."/>
            <person name="Wang C."/>
            <person name="Geng S."/>
            <person name="Li B."/>
            <person name="Dong Q."/>
            <person name="Hou Y."/>
            <person name="Wang H."/>
            <person name="Ai P."/>
            <person name="Liu Z."/>
            <person name="Yi F."/>
            <person name="Sun M."/>
            <person name="An G."/>
            <person name="Cheng J."/>
            <person name="Zhang Y."/>
            <person name="Shi Q."/>
            <person name="Xie Y."/>
            <person name="Shi X."/>
            <person name="Chang Y."/>
            <person name="Huang F."/>
            <person name="Chen Y."/>
            <person name="Hong S."/>
            <person name="Mi L."/>
            <person name="Sun Q."/>
            <person name="Zhang L."/>
            <person name="Zhou B."/>
            <person name="Peng R."/>
            <person name="Zhang X."/>
            <person name="Liu F."/>
        </authorList>
    </citation>
    <scope>NUCLEOTIDE SEQUENCE [LARGE SCALE GENOMIC DNA]</scope>
    <source>
        <strain evidence="3">cv. PA1801</strain>
    </source>
</reference>
<dbReference type="EMBL" id="SMMG02000007">
    <property type="protein sequence ID" value="KAA3467292.1"/>
    <property type="molecule type" value="Genomic_DNA"/>
</dbReference>
<dbReference type="Proteomes" id="UP000325315">
    <property type="component" value="Unassembled WGS sequence"/>
</dbReference>
<accession>A0A5B6VDV6</accession>
<comment type="caution">
    <text evidence="2">The sequence shown here is derived from an EMBL/GenBank/DDBJ whole genome shotgun (WGS) entry which is preliminary data.</text>
</comment>
<dbReference type="AlphaFoldDB" id="A0A5B6VDV6"/>
<protein>
    <submittedName>
        <fullName evidence="2">Integrase</fullName>
    </submittedName>
</protein>
<dbReference type="Pfam" id="PF17921">
    <property type="entry name" value="Integrase_H2C2"/>
    <property type="match status" value="1"/>
</dbReference>
<gene>
    <name evidence="2" type="ORF">EPI10_002317</name>
</gene>
<evidence type="ECO:0000313" key="3">
    <source>
        <dbReference type="Proteomes" id="UP000325315"/>
    </source>
</evidence>
<proteinExistence type="predicted"/>
<feature type="domain" description="Integrase zinc-binding" evidence="1">
    <location>
        <begin position="2"/>
        <end position="42"/>
    </location>
</feature>
<dbReference type="PANTHER" id="PTHR45835:SF99">
    <property type="entry name" value="CHROMO DOMAIN-CONTAINING PROTEIN-RELATED"/>
    <property type="match status" value="1"/>
</dbReference>
<dbReference type="OrthoDB" id="1001619at2759"/>
<organism evidence="2 3">
    <name type="scientific">Gossypium australe</name>
    <dbReference type="NCBI Taxonomy" id="47621"/>
    <lineage>
        <taxon>Eukaryota</taxon>
        <taxon>Viridiplantae</taxon>
        <taxon>Streptophyta</taxon>
        <taxon>Embryophyta</taxon>
        <taxon>Tracheophyta</taxon>
        <taxon>Spermatophyta</taxon>
        <taxon>Magnoliopsida</taxon>
        <taxon>eudicotyledons</taxon>
        <taxon>Gunneridae</taxon>
        <taxon>Pentapetalae</taxon>
        <taxon>rosids</taxon>
        <taxon>malvids</taxon>
        <taxon>Malvales</taxon>
        <taxon>Malvaceae</taxon>
        <taxon>Malvoideae</taxon>
        <taxon>Gossypium</taxon>
    </lineage>
</organism>
<name>A0A5B6VDV6_9ROSI</name>
<dbReference type="PANTHER" id="PTHR45835">
    <property type="entry name" value="YALI0A06105P"/>
    <property type="match status" value="1"/>
</dbReference>